<organism evidence="2 3">
    <name type="scientific">Chitinimonas lacunae</name>
    <dbReference type="NCBI Taxonomy" id="1963018"/>
    <lineage>
        <taxon>Bacteria</taxon>
        <taxon>Pseudomonadati</taxon>
        <taxon>Pseudomonadota</taxon>
        <taxon>Betaproteobacteria</taxon>
        <taxon>Neisseriales</taxon>
        <taxon>Chitinibacteraceae</taxon>
        <taxon>Chitinimonas</taxon>
    </lineage>
</organism>
<comment type="similarity">
    <text evidence="1">Belongs to the RlmJ family.</text>
</comment>
<accession>A0ABV8MKN7</accession>
<sequence length="281" mass="32137">MLSYRHAFHAGNHADVLKHSVLIELLDYLNQKDKPYWYIDTHAGAGAYALDEGYATKNAEFAGGIGRLWQRDDLPEPLARYVEVVRELNPDGRLRHYPGSPMCAAQVLRDADRLRLFELHPTDNKLLNDNLGQDRRSKIEQSDGFTALKAVLPPPPRRALVLIDPPYEDKKDYQRVVDGLQEGLKRFATGVYVLWYPQLQRLEVRQMLDKLKLLPVKWLHVALTVERPSVDGFGMHGSGLFIINPHWLLRDSLARQLPYLVKQLGLDNGARFVLETSPEDK</sequence>
<keyword evidence="1" id="KW-0698">rRNA processing</keyword>
<evidence type="ECO:0000313" key="3">
    <source>
        <dbReference type="Proteomes" id="UP001595791"/>
    </source>
</evidence>
<comment type="subunit">
    <text evidence="1">Monomer.</text>
</comment>
<feature type="binding site" evidence="1">
    <location>
        <position position="19"/>
    </location>
    <ligand>
        <name>S-adenosyl-L-methionine</name>
        <dbReference type="ChEBI" id="CHEBI:59789"/>
    </ligand>
</feature>
<comment type="caution">
    <text evidence="2">The sequence shown here is derived from an EMBL/GenBank/DDBJ whole genome shotgun (WGS) entry which is preliminary data.</text>
</comment>
<feature type="binding site" evidence="1">
    <location>
        <position position="42"/>
    </location>
    <ligand>
        <name>S-adenosyl-L-methionine</name>
        <dbReference type="ChEBI" id="CHEBI:59789"/>
    </ligand>
</feature>
<feature type="binding site" evidence="1">
    <location>
        <position position="100"/>
    </location>
    <ligand>
        <name>S-adenosyl-L-methionine</name>
        <dbReference type="ChEBI" id="CHEBI:59789"/>
    </ligand>
</feature>
<dbReference type="Gene3D" id="3.40.50.150">
    <property type="entry name" value="Vaccinia Virus protein VP39"/>
    <property type="match status" value="1"/>
</dbReference>
<dbReference type="EC" id="2.1.1.266" evidence="1"/>
<evidence type="ECO:0000256" key="1">
    <source>
        <dbReference type="HAMAP-Rule" id="MF_00934"/>
    </source>
</evidence>
<dbReference type="PANTHER" id="PTHR37426:SF1">
    <property type="entry name" value="RIBOSOMAL RNA LARGE SUBUNIT METHYLTRANSFERASE J"/>
    <property type="match status" value="1"/>
</dbReference>
<feature type="binding site" evidence="1">
    <location>
        <begin position="143"/>
        <end position="144"/>
    </location>
    <ligand>
        <name>S-adenosyl-L-methionine</name>
        <dbReference type="ChEBI" id="CHEBI:59789"/>
    </ligand>
</feature>
<proteinExistence type="inferred from homology"/>
<protein>
    <recommendedName>
        <fullName evidence="1">Ribosomal RNA large subunit methyltransferase J</fullName>
        <ecNumber evidence="1">2.1.1.266</ecNumber>
    </recommendedName>
    <alternativeName>
        <fullName evidence="1">23S rRNA (adenine(2030)-N6)-methyltransferase</fullName>
    </alternativeName>
    <alternativeName>
        <fullName evidence="1">23S rRNA m6A2030 methyltransferase</fullName>
    </alternativeName>
</protein>
<gene>
    <name evidence="1" type="primary">rlmJ</name>
    <name evidence="2" type="ORF">ACFOW7_05000</name>
</gene>
<dbReference type="InterPro" id="IPR029063">
    <property type="entry name" value="SAM-dependent_MTases_sf"/>
</dbReference>
<dbReference type="PANTHER" id="PTHR37426">
    <property type="entry name" value="RIBOSOMAL RNA LARGE SUBUNIT METHYLTRANSFERASE J"/>
    <property type="match status" value="1"/>
</dbReference>
<keyword evidence="1" id="KW-0949">S-adenosyl-L-methionine</keyword>
<feature type="active site" description="Proton acceptor" evidence="1">
    <location>
        <position position="164"/>
    </location>
</feature>
<reference evidence="3" key="1">
    <citation type="journal article" date="2019" name="Int. J. Syst. Evol. Microbiol.">
        <title>The Global Catalogue of Microorganisms (GCM) 10K type strain sequencing project: providing services to taxonomists for standard genome sequencing and annotation.</title>
        <authorList>
            <consortium name="The Broad Institute Genomics Platform"/>
            <consortium name="The Broad Institute Genome Sequencing Center for Infectious Disease"/>
            <person name="Wu L."/>
            <person name="Ma J."/>
        </authorList>
    </citation>
    <scope>NUCLEOTIDE SEQUENCE [LARGE SCALE GENOMIC DNA]</scope>
    <source>
        <strain evidence="3">LMG 29894</strain>
    </source>
</reference>
<dbReference type="Pfam" id="PF04378">
    <property type="entry name" value="RsmJ"/>
    <property type="match status" value="1"/>
</dbReference>
<comment type="function">
    <text evidence="1">Specifically methylates the adenine in position 2030 of 23S rRNA.</text>
</comment>
<dbReference type="HAMAP" id="MF_00934">
    <property type="entry name" value="23SrRNA_methyltr_J"/>
    <property type="match status" value="1"/>
</dbReference>
<name>A0ABV8MKN7_9NEIS</name>
<dbReference type="RefSeq" id="WP_378161696.1">
    <property type="nucleotide sequence ID" value="NZ_JBHSBU010000001.1"/>
</dbReference>
<dbReference type="SUPFAM" id="SSF53335">
    <property type="entry name" value="S-adenosyl-L-methionine-dependent methyltransferases"/>
    <property type="match status" value="1"/>
</dbReference>
<feature type="site" description="Interaction with substrate rRNA" evidence="1">
    <location>
        <position position="4"/>
    </location>
</feature>
<comment type="catalytic activity">
    <reaction evidence="1">
        <text>adenosine(2030) in 23S rRNA + S-adenosyl-L-methionine = N(6)-methyladenosine(2030) in 23S rRNA + S-adenosyl-L-homocysteine + H(+)</text>
        <dbReference type="Rhea" id="RHEA:43736"/>
        <dbReference type="Rhea" id="RHEA-COMP:10668"/>
        <dbReference type="Rhea" id="RHEA-COMP:10669"/>
        <dbReference type="ChEBI" id="CHEBI:15378"/>
        <dbReference type="ChEBI" id="CHEBI:57856"/>
        <dbReference type="ChEBI" id="CHEBI:59789"/>
        <dbReference type="ChEBI" id="CHEBI:74411"/>
        <dbReference type="ChEBI" id="CHEBI:74449"/>
        <dbReference type="EC" id="2.1.1.266"/>
    </reaction>
</comment>
<evidence type="ECO:0000313" key="2">
    <source>
        <dbReference type="EMBL" id="MFC4158717.1"/>
    </source>
</evidence>
<keyword evidence="1 2" id="KW-0808">Transferase</keyword>
<keyword evidence="1" id="KW-0694">RNA-binding</keyword>
<keyword evidence="3" id="KW-1185">Reference proteome</keyword>
<feature type="binding site" evidence="1">
    <location>
        <position position="164"/>
    </location>
    <ligand>
        <name>S-adenosyl-L-methionine</name>
        <dbReference type="ChEBI" id="CHEBI:59789"/>
    </ligand>
</feature>
<dbReference type="GO" id="GO:0036307">
    <property type="term" value="F:23S rRNA (adenine(2030)-N(6))-methyltransferase activity"/>
    <property type="evidence" value="ECO:0007669"/>
    <property type="project" value="UniProtKB-EC"/>
</dbReference>
<feature type="binding site" evidence="1">
    <location>
        <position position="118"/>
    </location>
    <ligand>
        <name>S-adenosyl-L-methionine</name>
        <dbReference type="ChEBI" id="CHEBI:59789"/>
    </ligand>
</feature>
<dbReference type="Proteomes" id="UP001595791">
    <property type="component" value="Unassembled WGS sequence"/>
</dbReference>
<dbReference type="InterPro" id="IPR007473">
    <property type="entry name" value="RlmJ"/>
</dbReference>
<dbReference type="EMBL" id="JBHSBU010000001">
    <property type="protein sequence ID" value="MFC4158717.1"/>
    <property type="molecule type" value="Genomic_DNA"/>
</dbReference>
<keyword evidence="1 2" id="KW-0489">Methyltransferase</keyword>